<name>A0A085VXI9_9BACT</name>
<gene>
    <name evidence="3" type="ORF">DB31_6023</name>
</gene>
<dbReference type="RefSeq" id="WP_044199363.1">
    <property type="nucleotide sequence ID" value="NZ_JMCB01000031.1"/>
</dbReference>
<dbReference type="Proteomes" id="UP000028725">
    <property type="component" value="Unassembled WGS sequence"/>
</dbReference>
<feature type="compositionally biased region" description="Gly residues" evidence="1">
    <location>
        <begin position="69"/>
        <end position="92"/>
    </location>
</feature>
<keyword evidence="2" id="KW-0732">Signal</keyword>
<evidence type="ECO:0000313" key="4">
    <source>
        <dbReference type="Proteomes" id="UP000028725"/>
    </source>
</evidence>
<sequence length="665" mass="69182">MRASRSRVLGWFFALGMALLASVQGCDCGSTGLDTRRFACTQDDECASGFVCREGECQPEGSTVEDGGVDGGTPDGGGDGGPTDGTDGGTLPDGGTPARPTQITFVTPVQTMVPAGACSTATIEARDANGSAAPVAANTVLSLVSQPGAGAGFRFYSDSGCTTSTSTMTMAAGTSRATFYFRGTLARSYRLTVSATGLGSVQQTESIVAGAPASLVFISDPQTVQAGVCSSRVDLELRDAYGNATPMPTQTSATLLAQEGSGIVFFFDSDCDTATSEAVFPAGSARTSFYFGSKTGGTFNVSTTTGLLTATQRETILPVVRTGSCPLEEGEGWVTCSISPPQVDMSKTLLMFQASSDDDSPDSASLNCSLTSESTITCSRNDFDDGDEPEILIRWQTAELATGLNVQHLQAECSGEPETELPIEPVSSLLNTFLLVSSEQNGSTQGDDDYYTASMSAVDHVDLNFSSDCQLSWTASVQVVEYQGTDVTRGLTGSMNGTSLVVSNLPPVDLGSTALLFTYRTTGADNTSVMCDRILRGELTSPTSITFTRGSGATGCAAATINSISWERIQFNERARAQHFNVTMGSSTTTVNVPVTSVDTTRTLVFASGQIQSGQGSGETSYSGDDIIGAALGWHTLTSPTNLRVTRGAALGTARFYSTALQLEP</sequence>
<dbReference type="STRING" id="394096.DB31_6023"/>
<comment type="caution">
    <text evidence="3">The sequence shown here is derived from an EMBL/GenBank/DDBJ whole genome shotgun (WGS) entry which is preliminary data.</text>
</comment>
<dbReference type="OrthoDB" id="5500244at2"/>
<evidence type="ECO:0000256" key="2">
    <source>
        <dbReference type="SAM" id="SignalP"/>
    </source>
</evidence>
<organism evidence="3 4">
    <name type="scientific">Hyalangium minutum</name>
    <dbReference type="NCBI Taxonomy" id="394096"/>
    <lineage>
        <taxon>Bacteria</taxon>
        <taxon>Pseudomonadati</taxon>
        <taxon>Myxococcota</taxon>
        <taxon>Myxococcia</taxon>
        <taxon>Myxococcales</taxon>
        <taxon>Cystobacterineae</taxon>
        <taxon>Archangiaceae</taxon>
        <taxon>Hyalangium</taxon>
    </lineage>
</organism>
<accession>A0A085VXI9</accession>
<reference evidence="3 4" key="1">
    <citation type="submission" date="2014-04" db="EMBL/GenBank/DDBJ databases">
        <title>Genome assembly of Hyalangium minutum DSM 14724.</title>
        <authorList>
            <person name="Sharma G."/>
            <person name="Subramanian S."/>
        </authorList>
    </citation>
    <scope>NUCLEOTIDE SEQUENCE [LARGE SCALE GENOMIC DNA]</scope>
    <source>
        <strain evidence="3 4">DSM 14724</strain>
    </source>
</reference>
<dbReference type="Gene3D" id="2.60.40.10">
    <property type="entry name" value="Immunoglobulins"/>
    <property type="match status" value="1"/>
</dbReference>
<dbReference type="InterPro" id="IPR013783">
    <property type="entry name" value="Ig-like_fold"/>
</dbReference>
<dbReference type="PROSITE" id="PS51257">
    <property type="entry name" value="PROKAR_LIPOPROTEIN"/>
    <property type="match status" value="1"/>
</dbReference>
<feature type="signal peptide" evidence="2">
    <location>
        <begin position="1"/>
        <end position="23"/>
    </location>
</feature>
<dbReference type="EMBL" id="JMCB01000031">
    <property type="protein sequence ID" value="KFE60152.1"/>
    <property type="molecule type" value="Genomic_DNA"/>
</dbReference>
<protein>
    <recommendedName>
        <fullName evidence="5">Lipoprotein</fullName>
    </recommendedName>
</protein>
<evidence type="ECO:0000256" key="1">
    <source>
        <dbReference type="SAM" id="MobiDB-lite"/>
    </source>
</evidence>
<proteinExistence type="predicted"/>
<keyword evidence="4" id="KW-1185">Reference proteome</keyword>
<evidence type="ECO:0000313" key="3">
    <source>
        <dbReference type="EMBL" id="KFE60152.1"/>
    </source>
</evidence>
<dbReference type="AlphaFoldDB" id="A0A085VXI9"/>
<evidence type="ECO:0008006" key="5">
    <source>
        <dbReference type="Google" id="ProtNLM"/>
    </source>
</evidence>
<feature type="chain" id="PRO_5001799267" description="Lipoprotein" evidence="2">
    <location>
        <begin position="24"/>
        <end position="665"/>
    </location>
</feature>
<feature type="region of interest" description="Disordered" evidence="1">
    <location>
        <begin position="57"/>
        <end position="101"/>
    </location>
</feature>